<name>A0A3B3RP40_9TELE</name>
<dbReference type="Ensembl" id="ENSPKIT00000000221.1">
    <property type="protein sequence ID" value="ENSPKIP00000019625.1"/>
    <property type="gene ID" value="ENSPKIG00000004716.1"/>
</dbReference>
<evidence type="ECO:0000313" key="4">
    <source>
        <dbReference type="Proteomes" id="UP000261540"/>
    </source>
</evidence>
<dbReference type="PANTHER" id="PTHR34153:SF2">
    <property type="entry name" value="SI:CH211-262H13.3-RELATED"/>
    <property type="match status" value="1"/>
</dbReference>
<feature type="region of interest" description="Disordered" evidence="1">
    <location>
        <begin position="1"/>
        <end position="135"/>
    </location>
</feature>
<dbReference type="PANTHER" id="PTHR34153">
    <property type="entry name" value="SI:CH211-262H13.3-RELATED-RELATED"/>
    <property type="match status" value="1"/>
</dbReference>
<evidence type="ECO:0000259" key="2">
    <source>
        <dbReference type="Pfam" id="PF16064"/>
    </source>
</evidence>
<dbReference type="GeneTree" id="ENSGT01060000248712"/>
<accession>A0A3B3RP40</accession>
<feature type="compositionally biased region" description="Polar residues" evidence="1">
    <location>
        <begin position="68"/>
        <end position="77"/>
    </location>
</feature>
<feature type="compositionally biased region" description="Basic residues" evidence="1">
    <location>
        <begin position="1"/>
        <end position="13"/>
    </location>
</feature>
<evidence type="ECO:0000313" key="3">
    <source>
        <dbReference type="Ensembl" id="ENSPKIP00000019625.1"/>
    </source>
</evidence>
<feature type="compositionally biased region" description="Polar residues" evidence="1">
    <location>
        <begin position="94"/>
        <end position="126"/>
    </location>
</feature>
<protein>
    <recommendedName>
        <fullName evidence="2">DUF4806 domain-containing protein</fullName>
    </recommendedName>
</protein>
<dbReference type="Proteomes" id="UP000261540">
    <property type="component" value="Unplaced"/>
</dbReference>
<evidence type="ECO:0000256" key="1">
    <source>
        <dbReference type="SAM" id="MobiDB-lite"/>
    </source>
</evidence>
<reference evidence="3" key="1">
    <citation type="submission" date="2025-08" db="UniProtKB">
        <authorList>
            <consortium name="Ensembl"/>
        </authorList>
    </citation>
    <scope>IDENTIFICATION</scope>
</reference>
<dbReference type="Pfam" id="PF16064">
    <property type="entry name" value="DUF4806"/>
    <property type="match status" value="1"/>
</dbReference>
<keyword evidence="4" id="KW-1185">Reference proteome</keyword>
<proteinExistence type="predicted"/>
<dbReference type="AlphaFoldDB" id="A0A3B3RP40"/>
<feature type="domain" description="DUF4806" evidence="2">
    <location>
        <begin position="244"/>
        <end position="317"/>
    </location>
</feature>
<sequence>MPKKSKRRKRPKSRWIEDESDEELPQKQTKKLPQAPRIKPSTHIIVKPSKQKHFKSTQSMTRPDPLQCTFSSTPQQHSPSPKSDSRLSSREPCQPTSSPELYQHPSSSETSQRTLKPTPQRSSSPNDPHLHPASLEPYWHLSSSEPCRTMSSPGTHRLMSSSNPCLCSSITDTHQQHQNTQQCTSSLETRLSGAPLTQSTFASLLHKILTNQEMMMDQLKMILRNIQTTQGTDGPSRQDDDLNGDLLPIKDLPSLLDLERNLRDDADLKKKMIAVLGHIGGVDTKDTVWRIMKYTLSNSLAKMLNWRGINGKTAFHNLILKYVITGKCLRITVTITSVDKIFS</sequence>
<organism evidence="3 4">
    <name type="scientific">Paramormyrops kingsleyae</name>
    <dbReference type="NCBI Taxonomy" id="1676925"/>
    <lineage>
        <taxon>Eukaryota</taxon>
        <taxon>Metazoa</taxon>
        <taxon>Chordata</taxon>
        <taxon>Craniata</taxon>
        <taxon>Vertebrata</taxon>
        <taxon>Euteleostomi</taxon>
        <taxon>Actinopterygii</taxon>
        <taxon>Neopterygii</taxon>
        <taxon>Teleostei</taxon>
        <taxon>Osteoglossocephala</taxon>
        <taxon>Osteoglossomorpha</taxon>
        <taxon>Osteoglossiformes</taxon>
        <taxon>Mormyridae</taxon>
        <taxon>Paramormyrops</taxon>
    </lineage>
</organism>
<dbReference type="InterPro" id="IPR032071">
    <property type="entry name" value="DUF4806"/>
</dbReference>
<reference evidence="3" key="2">
    <citation type="submission" date="2025-09" db="UniProtKB">
        <authorList>
            <consortium name="Ensembl"/>
        </authorList>
    </citation>
    <scope>IDENTIFICATION</scope>
</reference>
<dbReference type="STRING" id="1676925.ENSPKIP00000019625"/>